<comment type="similarity">
    <text evidence="1 5">Belongs to the peptidase S8 family.</text>
</comment>
<feature type="active site" description="Charge relay system" evidence="5">
    <location>
        <position position="11"/>
    </location>
</feature>
<evidence type="ECO:0000256" key="4">
    <source>
        <dbReference type="ARBA" id="ARBA00022825"/>
    </source>
</evidence>
<dbReference type="eggNOG" id="COG1404">
    <property type="taxonomic scope" value="Bacteria"/>
</dbReference>
<gene>
    <name evidence="7" type="ORF">C823_05436</name>
</gene>
<feature type="domain" description="Peptidase S8/S53" evidence="6">
    <location>
        <begin position="3"/>
        <end position="191"/>
    </location>
</feature>
<dbReference type="SUPFAM" id="SSF52743">
    <property type="entry name" value="Subtilisin-like"/>
    <property type="match status" value="1"/>
</dbReference>
<keyword evidence="2 5" id="KW-0645">Protease</keyword>
<evidence type="ECO:0000256" key="5">
    <source>
        <dbReference type="PROSITE-ProRule" id="PRU01240"/>
    </source>
</evidence>
<dbReference type="Proteomes" id="UP000012589">
    <property type="component" value="Unassembled WGS sequence"/>
</dbReference>
<dbReference type="PROSITE" id="PS51892">
    <property type="entry name" value="SUBTILASE"/>
    <property type="match status" value="1"/>
</dbReference>
<keyword evidence="3 5" id="KW-0378">Hydrolase</keyword>
<feature type="active site" description="Charge relay system" evidence="5">
    <location>
        <position position="191"/>
    </location>
</feature>
<evidence type="ECO:0000313" key="7">
    <source>
        <dbReference type="EMBL" id="EMZ19611.1"/>
    </source>
</evidence>
<dbReference type="Pfam" id="PF00082">
    <property type="entry name" value="Peptidase_S8"/>
    <property type="match status" value="1"/>
</dbReference>
<dbReference type="InterPro" id="IPR000209">
    <property type="entry name" value="Peptidase_S8/S53_dom"/>
</dbReference>
<name>N1ZUL7_9FIRM</name>
<dbReference type="Gene3D" id="3.40.50.200">
    <property type="entry name" value="Peptidase S8/S53 domain"/>
    <property type="match status" value="1"/>
</dbReference>
<evidence type="ECO:0000313" key="8">
    <source>
        <dbReference type="Proteomes" id="UP000012589"/>
    </source>
</evidence>
<dbReference type="OrthoDB" id="9762689at2"/>
<comment type="caution">
    <text evidence="7">The sequence shown here is derived from an EMBL/GenBank/DDBJ whole genome shotgun (WGS) entry which is preliminary data.</text>
</comment>
<dbReference type="STRING" id="1235802.C823_05436"/>
<dbReference type="PANTHER" id="PTHR43806">
    <property type="entry name" value="PEPTIDASE S8"/>
    <property type="match status" value="1"/>
</dbReference>
<dbReference type="HOGENOM" id="CLU_041657_0_0_9"/>
<dbReference type="InterPro" id="IPR050131">
    <property type="entry name" value="Peptidase_S8_subtilisin-like"/>
</dbReference>
<dbReference type="InterPro" id="IPR036852">
    <property type="entry name" value="Peptidase_S8/S53_dom_sf"/>
</dbReference>
<reference evidence="7 8" key="1">
    <citation type="journal article" date="2014" name="Genome Announc.">
        <title>Draft genome sequences of the altered schaedler flora, a defined bacterial community from gnotobiotic mice.</title>
        <authorList>
            <person name="Wannemuehler M.J."/>
            <person name="Overstreet A.M."/>
            <person name="Ward D.V."/>
            <person name="Phillips G.J."/>
        </authorList>
    </citation>
    <scope>NUCLEOTIDE SEQUENCE [LARGE SCALE GENOMIC DNA]</scope>
    <source>
        <strain evidence="7 8">ASF492</strain>
    </source>
</reference>
<evidence type="ECO:0000259" key="6">
    <source>
        <dbReference type="Pfam" id="PF00082"/>
    </source>
</evidence>
<sequence length="477" mass="53915">MDKSVKVAIIDNGINELLLAKGLEKCVAVDEKGICVADTKKIDRQQFQHGTNCAMIIEKYCPNCDLISIRILDESGKGGVASFQPALDWSYKNHIRLINLSLGTVDFRDCEKLRYVINEYVAKGMIIIAATANSGFVSYPASFTNVIGVATTDSPLDYCKDYMQMGIDTVVSSVHAIKIYDMEINTSLSNSYAAPYICALIANKLSNDKTLDIVKLKRYAKEQSHIEMTVEGYEPDWIYRAYISGRGTMSRAGYYFETVTGAYDEIQGKADTVIAYSMAELGNLDIRNKNLIYLGNEDIHNIDVQGFIWSKETRQRQIKYNYYQGNGLEVPVVILAVEDAIDKFYILTELKRAFANGGYNAYTIGMEPECVLYALEYMPEPVSDIDAWKNFIESQTFYKQSDLVIWCVPVEEQDKYLKVYPDCDVQISLCNEGNINIIQLSFEGEKIEKKISGLIDRKDVEEIYHIIEAKLTEEEDG</sequence>
<dbReference type="PANTHER" id="PTHR43806:SF11">
    <property type="entry name" value="CEREVISIN-RELATED"/>
    <property type="match status" value="1"/>
</dbReference>
<keyword evidence="8" id="KW-1185">Reference proteome</keyword>
<evidence type="ECO:0000256" key="1">
    <source>
        <dbReference type="ARBA" id="ARBA00011073"/>
    </source>
</evidence>
<feature type="active site" description="Charge relay system" evidence="5">
    <location>
        <position position="49"/>
    </location>
</feature>
<protein>
    <recommendedName>
        <fullName evidence="6">Peptidase S8/S53 domain-containing protein</fullName>
    </recommendedName>
</protein>
<dbReference type="EMBL" id="AQFT01000160">
    <property type="protein sequence ID" value="EMZ19611.1"/>
    <property type="molecule type" value="Genomic_DNA"/>
</dbReference>
<proteinExistence type="inferred from homology"/>
<accession>N1ZUL7</accession>
<organism evidence="7 8">
    <name type="scientific">Eubacterium plexicaudatum ASF492</name>
    <dbReference type="NCBI Taxonomy" id="1235802"/>
    <lineage>
        <taxon>Bacteria</taxon>
        <taxon>Bacillati</taxon>
        <taxon>Bacillota</taxon>
        <taxon>Clostridia</taxon>
        <taxon>Eubacteriales</taxon>
        <taxon>Eubacteriaceae</taxon>
        <taxon>Eubacterium</taxon>
    </lineage>
</organism>
<dbReference type="AlphaFoldDB" id="N1ZUL7"/>
<evidence type="ECO:0000256" key="3">
    <source>
        <dbReference type="ARBA" id="ARBA00022801"/>
    </source>
</evidence>
<dbReference type="PATRIC" id="fig|1235802.3.peg.5737"/>
<dbReference type="GO" id="GO:0006508">
    <property type="term" value="P:proteolysis"/>
    <property type="evidence" value="ECO:0007669"/>
    <property type="project" value="UniProtKB-KW"/>
</dbReference>
<dbReference type="GO" id="GO:0004252">
    <property type="term" value="F:serine-type endopeptidase activity"/>
    <property type="evidence" value="ECO:0007669"/>
    <property type="project" value="UniProtKB-UniRule"/>
</dbReference>
<evidence type="ECO:0000256" key="2">
    <source>
        <dbReference type="ARBA" id="ARBA00022670"/>
    </source>
</evidence>
<keyword evidence="4 5" id="KW-0720">Serine protease</keyword>